<dbReference type="STRING" id="1227739.Hsw_3708"/>
<dbReference type="GO" id="GO:0003961">
    <property type="term" value="F:O-acetylhomoserine aminocarboxypropyltransferase activity"/>
    <property type="evidence" value="ECO:0007669"/>
    <property type="project" value="TreeGrafter"/>
</dbReference>
<dbReference type="InterPro" id="IPR006235">
    <property type="entry name" value="OAc-hSer/O-AcSer_sulfhydrylase"/>
</dbReference>
<feature type="modified residue" description="N6-(pyridoxal phosphate)lysine" evidence="7">
    <location>
        <position position="210"/>
    </location>
</feature>
<protein>
    <recommendedName>
        <fullName evidence="6">O-succinylhomoserine sulfhydrylase</fullName>
    </recommendedName>
</protein>
<evidence type="ECO:0000256" key="8">
    <source>
        <dbReference type="RuleBase" id="RU362118"/>
    </source>
</evidence>
<evidence type="ECO:0000313" key="11">
    <source>
        <dbReference type="Proteomes" id="UP000019423"/>
    </source>
</evidence>
<comment type="cofactor">
    <cofactor evidence="1 8">
        <name>pyridoxal 5'-phosphate</name>
        <dbReference type="ChEBI" id="CHEBI:597326"/>
    </cofactor>
</comment>
<dbReference type="EMBL" id="CP007145">
    <property type="protein sequence ID" value="AHJ99303.1"/>
    <property type="molecule type" value="Genomic_DNA"/>
</dbReference>
<evidence type="ECO:0000313" key="10">
    <source>
        <dbReference type="EMBL" id="AHJ99303.1"/>
    </source>
</evidence>
<gene>
    <name evidence="10" type="ORF">Hsw_3708</name>
</gene>
<evidence type="ECO:0000256" key="1">
    <source>
        <dbReference type="ARBA" id="ARBA00001933"/>
    </source>
</evidence>
<dbReference type="NCBIfam" id="TIGR01326">
    <property type="entry name" value="OAH_OAS_sulfhy"/>
    <property type="match status" value="1"/>
</dbReference>
<dbReference type="PANTHER" id="PTHR43797:SF2">
    <property type="entry name" value="HOMOCYSTEINE_CYSTEINE SYNTHASE"/>
    <property type="match status" value="1"/>
</dbReference>
<comment type="subunit">
    <text evidence="2">Homotetramer.</text>
</comment>
<dbReference type="eggNOG" id="COG2873">
    <property type="taxonomic scope" value="Bacteria"/>
</dbReference>
<dbReference type="OrthoDB" id="634606at2"/>
<evidence type="ECO:0000256" key="5">
    <source>
        <dbReference type="ARBA" id="ARBA00060995"/>
    </source>
</evidence>
<dbReference type="GO" id="GO:0019346">
    <property type="term" value="P:transsulfuration"/>
    <property type="evidence" value="ECO:0007669"/>
    <property type="project" value="InterPro"/>
</dbReference>
<dbReference type="GO" id="GO:0004124">
    <property type="term" value="F:cysteine synthase activity"/>
    <property type="evidence" value="ECO:0007669"/>
    <property type="project" value="TreeGrafter"/>
</dbReference>
<evidence type="ECO:0000256" key="2">
    <source>
        <dbReference type="ARBA" id="ARBA00011881"/>
    </source>
</evidence>
<dbReference type="FunFam" id="3.40.640.10:FF:000035">
    <property type="entry name" value="O-succinylhomoserine sulfhydrylase"/>
    <property type="match status" value="1"/>
</dbReference>
<dbReference type="PANTHER" id="PTHR43797">
    <property type="entry name" value="HOMOCYSTEINE/CYSTEINE SYNTHASE"/>
    <property type="match status" value="1"/>
</dbReference>
<dbReference type="GO" id="GO:0005737">
    <property type="term" value="C:cytoplasm"/>
    <property type="evidence" value="ECO:0007669"/>
    <property type="project" value="TreeGrafter"/>
</dbReference>
<dbReference type="KEGG" id="hsw:Hsw_3708"/>
<name>W8F2X9_9BACT</name>
<evidence type="ECO:0000256" key="4">
    <source>
        <dbReference type="ARBA" id="ARBA00022898"/>
    </source>
</evidence>
<dbReference type="Proteomes" id="UP000019423">
    <property type="component" value="Chromosome"/>
</dbReference>
<dbReference type="AlphaFoldDB" id="W8F2X9"/>
<comment type="similarity">
    <text evidence="5">Belongs to the trans-sulfuration enzymes family. MetZ subfamily.</text>
</comment>
<dbReference type="Gene3D" id="3.40.640.10">
    <property type="entry name" value="Type I PLP-dependent aspartate aminotransferase-like (Major domain)"/>
    <property type="match status" value="1"/>
</dbReference>
<dbReference type="RefSeq" id="WP_044003356.1">
    <property type="nucleotide sequence ID" value="NZ_CP007145.1"/>
</dbReference>
<organism evidence="10 11">
    <name type="scientific">Hymenobacter swuensis DY53</name>
    <dbReference type="NCBI Taxonomy" id="1227739"/>
    <lineage>
        <taxon>Bacteria</taxon>
        <taxon>Pseudomonadati</taxon>
        <taxon>Bacteroidota</taxon>
        <taxon>Cytophagia</taxon>
        <taxon>Cytophagales</taxon>
        <taxon>Hymenobacteraceae</taxon>
        <taxon>Hymenobacter</taxon>
    </lineage>
</organism>
<dbReference type="Pfam" id="PF01053">
    <property type="entry name" value="Cys_Met_Meta_PP"/>
    <property type="match status" value="1"/>
</dbReference>
<dbReference type="GO" id="GO:0006535">
    <property type="term" value="P:cysteine biosynthetic process from serine"/>
    <property type="evidence" value="ECO:0007669"/>
    <property type="project" value="TreeGrafter"/>
</dbReference>
<keyword evidence="3" id="KW-0808">Transferase</keyword>
<dbReference type="InterPro" id="IPR015422">
    <property type="entry name" value="PyrdxlP-dep_Trfase_small"/>
</dbReference>
<dbReference type="FunFam" id="3.90.1150.10:FF:000033">
    <property type="entry name" value="Cystathionine gamma-synthase"/>
    <property type="match status" value="1"/>
</dbReference>
<proteinExistence type="inferred from homology"/>
<accession>W8F2X9</accession>
<feature type="compositionally biased region" description="Basic and acidic residues" evidence="9">
    <location>
        <begin position="451"/>
        <end position="460"/>
    </location>
</feature>
<evidence type="ECO:0000256" key="9">
    <source>
        <dbReference type="SAM" id="MobiDB-lite"/>
    </source>
</evidence>
<dbReference type="GO" id="GO:0071269">
    <property type="term" value="P:L-homocysteine biosynthetic process"/>
    <property type="evidence" value="ECO:0007669"/>
    <property type="project" value="TreeGrafter"/>
</dbReference>
<evidence type="ECO:0000256" key="7">
    <source>
        <dbReference type="PIRSR" id="PIRSR001434-2"/>
    </source>
</evidence>
<dbReference type="SUPFAM" id="SSF53383">
    <property type="entry name" value="PLP-dependent transferases"/>
    <property type="match status" value="1"/>
</dbReference>
<dbReference type="GO" id="GO:0030170">
    <property type="term" value="F:pyridoxal phosphate binding"/>
    <property type="evidence" value="ECO:0007669"/>
    <property type="project" value="InterPro"/>
</dbReference>
<sequence>MSTQNFHFETLQLHAGQQPDPITGSRAVPIHQTTSYVFKNAEHGANLFALKEFGNIYTRLMNPTTDVFEQRVAALEGGVAALAVSSGQAAQFIALNNILQAGDNFVSTTHLYGGTYNQFKVAFKRLGIEVRFADGDQPSKFEALIDEKTKAIYLETIGNPSFSIPDFEAIAAIANKHDLPLIVDNTFGAGGYLFRPLEHGASIVVESATKWIGGHGTSVGGVIVDGGTYDFGNGKFPQFTEPSDGYHGLIFNDVFGKNGPFGNIAFIIRARVEGLRDFGPSQSPFNSFLLLQGLETLSLRVERTVENALRVATWLEQHPQVEAVNYPGLPSSPYHKLAQKYLKRGYGGVLTFAIKGSKETATQFIDNLKLVSHLANVGDAKTLIIQPSATTHQQLSDEEQRAAGVLPTLLRLSVGIEHFDDIRADLQQAFDAVRNAATPNTAEGTLLPEPETEHAAPLEV</sequence>
<dbReference type="InterPro" id="IPR015424">
    <property type="entry name" value="PyrdxlP-dep_Trfase"/>
</dbReference>
<dbReference type="HOGENOM" id="CLU_018986_4_0_10"/>
<keyword evidence="11" id="KW-1185">Reference proteome</keyword>
<dbReference type="PATRIC" id="fig|1227739.3.peg.3864"/>
<dbReference type="InterPro" id="IPR015421">
    <property type="entry name" value="PyrdxlP-dep_Trfase_major"/>
</dbReference>
<reference evidence="10 11" key="1">
    <citation type="submission" date="2014-01" db="EMBL/GenBank/DDBJ databases">
        <title>Complete genome sequence of ionizing-radiation resistance bacterium Hymenobacter swuensis DY53.</title>
        <authorList>
            <person name="Jung J.-H."/>
            <person name="Jeong S.-W."/>
            <person name="Joe M.-H."/>
            <person name="Cho y.-j."/>
            <person name="Kim M.-K."/>
            <person name="Lim S.-Y."/>
        </authorList>
    </citation>
    <scope>NUCLEOTIDE SEQUENCE [LARGE SCALE GENOMIC DNA]</scope>
    <source>
        <strain evidence="10 11">DY53</strain>
    </source>
</reference>
<evidence type="ECO:0000256" key="3">
    <source>
        <dbReference type="ARBA" id="ARBA00022679"/>
    </source>
</evidence>
<dbReference type="CDD" id="cd00614">
    <property type="entry name" value="CGS_like"/>
    <property type="match status" value="1"/>
</dbReference>
<dbReference type="InterPro" id="IPR000277">
    <property type="entry name" value="Cys/Met-Metab_PyrdxlP-dep_enz"/>
</dbReference>
<keyword evidence="4 7" id="KW-0663">Pyridoxal phosphate</keyword>
<dbReference type="Gene3D" id="3.90.1150.10">
    <property type="entry name" value="Aspartate Aminotransferase, domain 1"/>
    <property type="match status" value="1"/>
</dbReference>
<feature type="region of interest" description="Disordered" evidence="9">
    <location>
        <begin position="440"/>
        <end position="460"/>
    </location>
</feature>
<dbReference type="PIRSF" id="PIRSF001434">
    <property type="entry name" value="CGS"/>
    <property type="match status" value="1"/>
</dbReference>
<evidence type="ECO:0000256" key="6">
    <source>
        <dbReference type="ARBA" id="ARBA00071157"/>
    </source>
</evidence>